<dbReference type="PANTHER" id="PTHR22916:SF3">
    <property type="entry name" value="UDP-GLCNAC:BETAGAL BETA-1,3-N-ACETYLGLUCOSAMINYLTRANSFERASE-LIKE PROTEIN 1"/>
    <property type="match status" value="1"/>
</dbReference>
<reference evidence="3" key="2">
    <citation type="submission" date="2023-06" db="EMBL/GenBank/DDBJ databases">
        <title>Identification and characterization of horizontal gene transfer across gut microbiota members of farm animals based on homology search.</title>
        <authorList>
            <person name="Zeman M."/>
            <person name="Kubasova T."/>
            <person name="Jahodarova E."/>
            <person name="Nykrynova M."/>
            <person name="Rychlik I."/>
        </authorList>
    </citation>
    <scope>NUCLEOTIDE SEQUENCE [LARGE SCALE GENOMIC DNA]</scope>
    <source>
        <strain evidence="3">ET340</strain>
    </source>
</reference>
<name>A0ABT7UM38_9FIRM</name>
<reference evidence="2 3" key="3">
    <citation type="submission" date="2023-06" db="EMBL/GenBank/DDBJ databases">
        <authorList>
            <person name="Zeman M."/>
            <person name="Kubasova T."/>
            <person name="Jahodarova E."/>
            <person name="Nykrynova M."/>
            <person name="Rychlik I."/>
        </authorList>
    </citation>
    <scope>NUCLEOTIDE SEQUENCE [LARGE SCALE GENOMIC DNA]</scope>
    <source>
        <strain evidence="2 3">ET340</strain>
    </source>
</reference>
<organism evidence="2 3">
    <name type="scientific">Allofournierella massiliensis</name>
    <dbReference type="NCBI Taxonomy" id="1650663"/>
    <lineage>
        <taxon>Bacteria</taxon>
        <taxon>Bacillati</taxon>
        <taxon>Bacillota</taxon>
        <taxon>Clostridia</taxon>
        <taxon>Eubacteriales</taxon>
        <taxon>Oscillospiraceae</taxon>
        <taxon>Allofournierella</taxon>
    </lineage>
</organism>
<feature type="domain" description="Glycosyltransferase 2-like" evidence="1">
    <location>
        <begin position="5"/>
        <end position="104"/>
    </location>
</feature>
<dbReference type="GO" id="GO:0016757">
    <property type="term" value="F:glycosyltransferase activity"/>
    <property type="evidence" value="ECO:0007669"/>
    <property type="project" value="UniProtKB-KW"/>
</dbReference>
<dbReference type="RefSeq" id="WP_289598720.1">
    <property type="nucleotide sequence ID" value="NZ_JAUDCL010000002.1"/>
</dbReference>
<dbReference type="Gene3D" id="3.90.550.10">
    <property type="entry name" value="Spore Coat Polysaccharide Biosynthesis Protein SpsA, Chain A"/>
    <property type="match status" value="1"/>
</dbReference>
<sequence>MKLLSIAVPCFNSQDYMRHCVDTLLTGGDEVEILIVNDGSKDNTAAIADEYERLYPGIVRAVHQENGGHGAAVMAGLKNAKGRYFKVVDSDDWVDEEAYAKILCALRGFVQSEQEVDLVVSNFVYDKVGARHKKVMSYGNALPEEQVIGWDQVGRFHKGQYILMHSVIYRTQLLIDSGLDLPRHTFYVDNLFVYVPMQCVKSIYYINVDFYHYFIGRDDQSVNESVMIKRIDQQIKVNKLMLQQVRLQGIKNARLRQYLYNYLEIITVVSSILLIRSGTAENLAKKQELWDHIKANDPWAYYRLRRGIMGQAMNWNSRVGRAFAVTAYKISQKIFGFN</sequence>
<dbReference type="PANTHER" id="PTHR22916">
    <property type="entry name" value="GLYCOSYLTRANSFERASE"/>
    <property type="match status" value="1"/>
</dbReference>
<dbReference type="InterPro" id="IPR029044">
    <property type="entry name" value="Nucleotide-diphossugar_trans"/>
</dbReference>
<keyword evidence="2" id="KW-0328">Glycosyltransferase</keyword>
<dbReference type="CDD" id="cd00761">
    <property type="entry name" value="Glyco_tranf_GTA_type"/>
    <property type="match status" value="1"/>
</dbReference>
<dbReference type="Proteomes" id="UP001529380">
    <property type="component" value="Unassembled WGS sequence"/>
</dbReference>
<dbReference type="SUPFAM" id="SSF53448">
    <property type="entry name" value="Nucleotide-diphospho-sugar transferases"/>
    <property type="match status" value="1"/>
</dbReference>
<evidence type="ECO:0000259" key="1">
    <source>
        <dbReference type="Pfam" id="PF00535"/>
    </source>
</evidence>
<comment type="caution">
    <text evidence="2">The sequence shown here is derived from an EMBL/GenBank/DDBJ whole genome shotgun (WGS) entry which is preliminary data.</text>
</comment>
<dbReference type="EMBL" id="JAUDCL010000002">
    <property type="protein sequence ID" value="MDM8199962.1"/>
    <property type="molecule type" value="Genomic_DNA"/>
</dbReference>
<proteinExistence type="predicted"/>
<reference evidence="2 3" key="1">
    <citation type="submission" date="2023-06" db="EMBL/GenBank/DDBJ databases">
        <title>Identification and characterization of horizontal gene transfer across gut microbiota members of farm animals based on homology search.</title>
        <authorList>
            <person name="Schwarzerova J."/>
            <person name="Nykrynova M."/>
            <person name="Jureckova K."/>
            <person name="Cejkova D."/>
            <person name="Rychlik I."/>
        </authorList>
    </citation>
    <scope>NUCLEOTIDE SEQUENCE [LARGE SCALE GENOMIC DNA]</scope>
    <source>
        <strain evidence="2 3">ET340</strain>
    </source>
</reference>
<keyword evidence="2" id="KW-0808">Transferase</keyword>
<evidence type="ECO:0000313" key="3">
    <source>
        <dbReference type="Proteomes" id="UP001529380"/>
    </source>
</evidence>
<protein>
    <submittedName>
        <fullName evidence="2">Glycosyltransferase family 2 protein</fullName>
        <ecNumber evidence="2">2.4.-.-</ecNumber>
    </submittedName>
</protein>
<gene>
    <name evidence="2" type="ORF">QUW08_01395</name>
</gene>
<dbReference type="InterPro" id="IPR001173">
    <property type="entry name" value="Glyco_trans_2-like"/>
</dbReference>
<accession>A0ABT7UM38</accession>
<evidence type="ECO:0000313" key="2">
    <source>
        <dbReference type="EMBL" id="MDM8199962.1"/>
    </source>
</evidence>
<dbReference type="Pfam" id="PF00535">
    <property type="entry name" value="Glycos_transf_2"/>
    <property type="match status" value="1"/>
</dbReference>
<keyword evidence="3" id="KW-1185">Reference proteome</keyword>
<dbReference type="EC" id="2.4.-.-" evidence="2"/>